<comment type="similarity">
    <text evidence="1">Belongs to the 3-hydroxyacyl-CoA dehydrogenase family.</text>
</comment>
<dbReference type="PROSITE" id="PS00067">
    <property type="entry name" value="3HCDH"/>
    <property type="match status" value="1"/>
</dbReference>
<dbReference type="GO" id="GO:0006631">
    <property type="term" value="P:fatty acid metabolic process"/>
    <property type="evidence" value="ECO:0007669"/>
    <property type="project" value="InterPro"/>
</dbReference>
<proteinExistence type="inferred from homology"/>
<feature type="domain" description="3-hydroxyacyl-CoA dehydrogenase NAD binding" evidence="4">
    <location>
        <begin position="6"/>
        <end position="184"/>
    </location>
</feature>
<dbReference type="SUPFAM" id="SSF48179">
    <property type="entry name" value="6-phosphogluconate dehydrogenase C-terminal domain-like"/>
    <property type="match status" value="1"/>
</dbReference>
<dbReference type="NCBIfam" id="NF004783">
    <property type="entry name" value="PRK06129.1"/>
    <property type="match status" value="1"/>
</dbReference>
<dbReference type="Pfam" id="PF00725">
    <property type="entry name" value="3HCDH"/>
    <property type="match status" value="1"/>
</dbReference>
<dbReference type="InterPro" id="IPR036291">
    <property type="entry name" value="NAD(P)-bd_dom_sf"/>
</dbReference>
<keyword evidence="2 5" id="KW-0560">Oxidoreductase</keyword>
<dbReference type="InterPro" id="IPR006108">
    <property type="entry name" value="3HC_DH_C"/>
</dbReference>
<reference evidence="5 6" key="1">
    <citation type="submission" date="2014-08" db="EMBL/GenBank/DDBJ databases">
        <authorList>
            <person name="Moulin Lionel"/>
        </authorList>
    </citation>
    <scope>NUCLEOTIDE SEQUENCE [LARGE SCALE GENOMIC DNA]</scope>
</reference>
<dbReference type="Gene3D" id="1.10.1040.10">
    <property type="entry name" value="N-(1-d-carboxylethyl)-l-norvaline Dehydrogenase, domain 2"/>
    <property type="match status" value="1"/>
</dbReference>
<protein>
    <submittedName>
        <fullName evidence="5">3-hydroxyacyl-CoA dehydrogenase</fullName>
        <ecNumber evidence="5">1.1.1.35</ecNumber>
    </submittedName>
</protein>
<evidence type="ECO:0000313" key="5">
    <source>
        <dbReference type="EMBL" id="CDX42086.1"/>
    </source>
</evidence>
<dbReference type="Gene3D" id="3.40.50.720">
    <property type="entry name" value="NAD(P)-binding Rossmann-like Domain"/>
    <property type="match status" value="1"/>
</dbReference>
<dbReference type="GO" id="GO:0070403">
    <property type="term" value="F:NAD+ binding"/>
    <property type="evidence" value="ECO:0007669"/>
    <property type="project" value="InterPro"/>
</dbReference>
<evidence type="ECO:0000313" key="6">
    <source>
        <dbReference type="Proteomes" id="UP000046373"/>
    </source>
</evidence>
<dbReference type="PANTHER" id="PTHR48075:SF1">
    <property type="entry name" value="LAMBDA-CRYSTALLIN HOMOLOG"/>
    <property type="match status" value="1"/>
</dbReference>
<dbReference type="EMBL" id="CCNB01000034">
    <property type="protein sequence ID" value="CDX42086.1"/>
    <property type="molecule type" value="Genomic_DNA"/>
</dbReference>
<evidence type="ECO:0000256" key="1">
    <source>
        <dbReference type="ARBA" id="ARBA00009463"/>
    </source>
</evidence>
<dbReference type="InterPro" id="IPR013328">
    <property type="entry name" value="6PGD_dom2"/>
</dbReference>
<organism evidence="5 6">
    <name type="scientific">Mesorhizobium plurifarium</name>
    <dbReference type="NCBI Taxonomy" id="69974"/>
    <lineage>
        <taxon>Bacteria</taxon>
        <taxon>Pseudomonadati</taxon>
        <taxon>Pseudomonadota</taxon>
        <taxon>Alphaproteobacteria</taxon>
        <taxon>Hyphomicrobiales</taxon>
        <taxon>Phyllobacteriaceae</taxon>
        <taxon>Mesorhizobium</taxon>
    </lineage>
</organism>
<feature type="domain" description="3-hydroxyacyl-CoA dehydrogenase C-terminal" evidence="3">
    <location>
        <begin position="187"/>
        <end position="280"/>
    </location>
</feature>
<dbReference type="InterPro" id="IPR008927">
    <property type="entry name" value="6-PGluconate_DH-like_C_sf"/>
</dbReference>
<sequence length="312" mass="33788">MDVIRKVAIVGAGLVGRGWAIVFARAGHDVAIYDGSADIRAAVIESIRASLADMREAGLVDAIDPVLRRLRVVDTLEAAVAGADYIQESVLERRDVKQAVCLEIDRAMRPDAVVGSSSSGIPASAFTEGCVNRARFLVAHPVNPPHLIPLVELVPAPWTDAGIVPWLRAQMEQMGQAAIIVRKEVDGFVLNRLQGALLNEAWALLEEGVASAADIDLTVSHGLGYRWSFMGPFETIDLNAPGGIADYARRLGSLYHAIALARRDPAPWSEALIAKAEAERREKLPASDLSERSAWRDRNLMALVAHKRRTGV</sequence>
<evidence type="ECO:0000256" key="2">
    <source>
        <dbReference type="ARBA" id="ARBA00023002"/>
    </source>
</evidence>
<dbReference type="GeneID" id="31892316"/>
<dbReference type="AlphaFoldDB" id="A0A090FK82"/>
<name>A0A090FK82_MESPL</name>
<dbReference type="GO" id="GO:0003857">
    <property type="term" value="F:(3S)-3-hydroxyacyl-CoA dehydrogenase (NAD+) activity"/>
    <property type="evidence" value="ECO:0007669"/>
    <property type="project" value="UniProtKB-EC"/>
</dbReference>
<evidence type="ECO:0000259" key="4">
    <source>
        <dbReference type="Pfam" id="PF02737"/>
    </source>
</evidence>
<dbReference type="InterPro" id="IPR006180">
    <property type="entry name" value="3-OHacyl-CoA_DH_CS"/>
</dbReference>
<gene>
    <name evidence="5" type="ORF">MPLDJ20_40176</name>
</gene>
<dbReference type="Proteomes" id="UP000046373">
    <property type="component" value="Unassembled WGS sequence"/>
</dbReference>
<evidence type="ECO:0000259" key="3">
    <source>
        <dbReference type="Pfam" id="PF00725"/>
    </source>
</evidence>
<dbReference type="EC" id="1.1.1.35" evidence="5"/>
<accession>A0A090FK82</accession>
<dbReference type="Pfam" id="PF02737">
    <property type="entry name" value="3HCDH_N"/>
    <property type="match status" value="1"/>
</dbReference>
<dbReference type="GO" id="GO:0050104">
    <property type="term" value="F:L-gulonate 3-dehydrogenase activity"/>
    <property type="evidence" value="ECO:0007669"/>
    <property type="project" value="TreeGrafter"/>
</dbReference>
<dbReference type="InterPro" id="IPR006176">
    <property type="entry name" value="3-OHacyl-CoA_DH_NAD-bd"/>
</dbReference>
<dbReference type="PANTHER" id="PTHR48075">
    <property type="entry name" value="3-HYDROXYACYL-COA DEHYDROGENASE FAMILY PROTEIN"/>
    <property type="match status" value="1"/>
</dbReference>
<dbReference type="SUPFAM" id="SSF51735">
    <property type="entry name" value="NAD(P)-binding Rossmann-fold domains"/>
    <property type="match status" value="1"/>
</dbReference>